<evidence type="ECO:0000313" key="3">
    <source>
        <dbReference type="Proteomes" id="UP000694843"/>
    </source>
</evidence>
<sequence length="242" mass="25660">MAMRPAFPALLLLSTLALGTSSGQPLESVDLMSLISLVAPRYSRASPAHFHTQPLNLSYTTLTVPVVHTVTAVHYHTCTAVRPGTPPCAQSHGPLVVTATSMEIGSAIVTPLMSSVPAQAVTGVQETSNFIQKPLKLIQSLNENSDVVEDHHAEAVNDVQLQQLEENNEDAQDKSISGNTEAVNQASRTARLFSGLSMIVLTRSVFETQTSTVTVTDSLTTVAITYGGCVPSDAFSTVTCQP</sequence>
<gene>
    <name evidence="4" type="primary">LOC108678319</name>
</gene>
<feature type="coiled-coil region" evidence="1">
    <location>
        <begin position="154"/>
        <end position="181"/>
    </location>
</feature>
<dbReference type="AlphaFoldDB" id="A0A8B7PAG8"/>
<organism evidence="3 4">
    <name type="scientific">Hyalella azteca</name>
    <name type="common">Amphipod</name>
    <dbReference type="NCBI Taxonomy" id="294128"/>
    <lineage>
        <taxon>Eukaryota</taxon>
        <taxon>Metazoa</taxon>
        <taxon>Ecdysozoa</taxon>
        <taxon>Arthropoda</taxon>
        <taxon>Crustacea</taxon>
        <taxon>Multicrustacea</taxon>
        <taxon>Malacostraca</taxon>
        <taxon>Eumalacostraca</taxon>
        <taxon>Peracarida</taxon>
        <taxon>Amphipoda</taxon>
        <taxon>Senticaudata</taxon>
        <taxon>Talitrida</taxon>
        <taxon>Talitroidea</taxon>
        <taxon>Hyalellidae</taxon>
        <taxon>Hyalella</taxon>
    </lineage>
</organism>
<evidence type="ECO:0000256" key="2">
    <source>
        <dbReference type="SAM" id="SignalP"/>
    </source>
</evidence>
<proteinExistence type="predicted"/>
<reference evidence="4" key="1">
    <citation type="submission" date="2025-08" db="UniProtKB">
        <authorList>
            <consortium name="RefSeq"/>
        </authorList>
    </citation>
    <scope>IDENTIFICATION</scope>
    <source>
        <tissue evidence="4">Whole organism</tissue>
    </source>
</reference>
<evidence type="ECO:0000313" key="4">
    <source>
        <dbReference type="RefSeq" id="XP_018022186.1"/>
    </source>
</evidence>
<dbReference type="RefSeq" id="XP_018022186.1">
    <property type="nucleotide sequence ID" value="XM_018166697.2"/>
</dbReference>
<feature type="signal peptide" evidence="2">
    <location>
        <begin position="1"/>
        <end position="23"/>
    </location>
</feature>
<feature type="chain" id="PRO_5034925450" evidence="2">
    <location>
        <begin position="24"/>
        <end position="242"/>
    </location>
</feature>
<keyword evidence="1" id="KW-0175">Coiled coil</keyword>
<dbReference type="KEGG" id="hazt:108678319"/>
<dbReference type="GeneID" id="108678319"/>
<dbReference type="Proteomes" id="UP000694843">
    <property type="component" value="Unplaced"/>
</dbReference>
<keyword evidence="3" id="KW-1185">Reference proteome</keyword>
<keyword evidence="2" id="KW-0732">Signal</keyword>
<protein>
    <submittedName>
        <fullName evidence="4">Uncharacterized protein LOC108678319</fullName>
    </submittedName>
</protein>
<name>A0A8B7PAG8_HYAAZ</name>
<evidence type="ECO:0000256" key="1">
    <source>
        <dbReference type="SAM" id="Coils"/>
    </source>
</evidence>
<accession>A0A8B7PAG8</accession>